<dbReference type="PANTHER" id="PTHR11820">
    <property type="entry name" value="ACYLPYRUVASE"/>
    <property type="match status" value="1"/>
</dbReference>
<sequence>MTYQHLWKNGNACDLPVGKVVCIGRNYADHAKELDNPIPDEPVLFIKPTSSIVGTHEPLLLPHRFGPIHYEAELSILIGETLNCATKSDARNAVLGIGVGLDLTRREVQSELKAKQLPWELAKAFDGSCVLSDFVSAEGVDLAISHYGLDINGESRQRGDTSLMLTPIIELISHISHFFTLHPGDVILTGTPKGVGVLANSDELAISLQGETLATVSCVAK</sequence>
<dbReference type="RefSeq" id="WP_129123602.1">
    <property type="nucleotide sequence ID" value="NZ_PEIB01000030.1"/>
</dbReference>
<dbReference type="OrthoDB" id="9805307at2"/>
<dbReference type="PANTHER" id="PTHR11820:SF7">
    <property type="entry name" value="ACYLPYRUVASE FAHD1, MITOCHONDRIAL"/>
    <property type="match status" value="1"/>
</dbReference>
<reference evidence="3 4" key="1">
    <citation type="submission" date="2017-10" db="EMBL/GenBank/DDBJ databases">
        <title>Nyctiphanis sp. nov., isolated from the stomach of the euphausiid Nyctiphanes simplex (Hansen, 1911) in the Gulf of California.</title>
        <authorList>
            <person name="Gomez-Gil B."/>
            <person name="Aguilar-Mendez M."/>
            <person name="Lopez-Cortes A."/>
            <person name="Gomez-Gutierrez J."/>
            <person name="Roque A."/>
            <person name="Lang E."/>
            <person name="Gonzalez-Castillo A."/>
        </authorList>
    </citation>
    <scope>NUCLEOTIDE SEQUENCE [LARGE SCALE GENOMIC DNA]</scope>
    <source>
        <strain evidence="3 4">CAIM 600</strain>
    </source>
</reference>
<dbReference type="SUPFAM" id="SSF56529">
    <property type="entry name" value="FAH"/>
    <property type="match status" value="1"/>
</dbReference>
<organism evidence="3 4">
    <name type="scientific">Veronia nyctiphanis</name>
    <dbReference type="NCBI Taxonomy" id="1278244"/>
    <lineage>
        <taxon>Bacteria</taxon>
        <taxon>Pseudomonadati</taxon>
        <taxon>Pseudomonadota</taxon>
        <taxon>Gammaproteobacteria</taxon>
        <taxon>Vibrionales</taxon>
        <taxon>Vibrionaceae</taxon>
        <taxon>Veronia</taxon>
    </lineage>
</organism>
<dbReference type="Gene3D" id="3.90.850.10">
    <property type="entry name" value="Fumarylacetoacetase-like, C-terminal domain"/>
    <property type="match status" value="1"/>
</dbReference>
<evidence type="ECO:0000313" key="3">
    <source>
        <dbReference type="EMBL" id="RXJ71894.1"/>
    </source>
</evidence>
<evidence type="ECO:0000259" key="2">
    <source>
        <dbReference type="Pfam" id="PF01557"/>
    </source>
</evidence>
<keyword evidence="4" id="KW-1185">Reference proteome</keyword>
<evidence type="ECO:0000256" key="1">
    <source>
        <dbReference type="ARBA" id="ARBA00022723"/>
    </source>
</evidence>
<keyword evidence="3" id="KW-0413">Isomerase</keyword>
<feature type="domain" description="Fumarylacetoacetase-like C-terminal" evidence="2">
    <location>
        <begin position="19"/>
        <end position="209"/>
    </location>
</feature>
<keyword evidence="1" id="KW-0479">Metal-binding</keyword>
<dbReference type="Pfam" id="PF01557">
    <property type="entry name" value="FAA_hydrolase"/>
    <property type="match status" value="1"/>
</dbReference>
<proteinExistence type="predicted"/>
<evidence type="ECO:0000313" key="4">
    <source>
        <dbReference type="Proteomes" id="UP000290287"/>
    </source>
</evidence>
<dbReference type="Proteomes" id="UP000290287">
    <property type="component" value="Unassembled WGS sequence"/>
</dbReference>
<gene>
    <name evidence="3" type="ORF">CS022_19255</name>
</gene>
<dbReference type="GO" id="GO:0016853">
    <property type="term" value="F:isomerase activity"/>
    <property type="evidence" value="ECO:0007669"/>
    <property type="project" value="UniProtKB-KW"/>
</dbReference>
<accession>A0A4Q0YPJ0</accession>
<dbReference type="GO" id="GO:0018773">
    <property type="term" value="F:acetylpyruvate hydrolase activity"/>
    <property type="evidence" value="ECO:0007669"/>
    <property type="project" value="TreeGrafter"/>
</dbReference>
<dbReference type="GO" id="GO:0046872">
    <property type="term" value="F:metal ion binding"/>
    <property type="evidence" value="ECO:0007669"/>
    <property type="project" value="UniProtKB-KW"/>
</dbReference>
<dbReference type="NCBIfam" id="NF007967">
    <property type="entry name" value="PRK10691.1"/>
    <property type="match status" value="1"/>
</dbReference>
<dbReference type="InterPro" id="IPR011234">
    <property type="entry name" value="Fumarylacetoacetase-like_C"/>
</dbReference>
<dbReference type="AlphaFoldDB" id="A0A4Q0YPJ0"/>
<dbReference type="InterPro" id="IPR036663">
    <property type="entry name" value="Fumarylacetoacetase_C_sf"/>
</dbReference>
<comment type="caution">
    <text evidence="3">The sequence shown here is derived from an EMBL/GenBank/DDBJ whole genome shotgun (WGS) entry which is preliminary data.</text>
</comment>
<keyword evidence="3" id="KW-0378">Hydrolase</keyword>
<dbReference type="EMBL" id="PEIB01000030">
    <property type="protein sequence ID" value="RXJ71894.1"/>
    <property type="molecule type" value="Genomic_DNA"/>
</dbReference>
<name>A0A4Q0YPJ0_9GAMM</name>
<protein>
    <submittedName>
        <fullName evidence="3">Isomerase/hydrolase</fullName>
    </submittedName>
</protein>